<feature type="compositionally biased region" description="Low complexity" evidence="10">
    <location>
        <begin position="336"/>
        <end position="353"/>
    </location>
</feature>
<feature type="zinc finger region" description="C3H1-type" evidence="9">
    <location>
        <begin position="1"/>
        <end position="25"/>
    </location>
</feature>
<keyword evidence="12" id="KW-1185">Reference proteome</keyword>
<keyword evidence="2 9" id="KW-0479">Metal-binding</keyword>
<protein>
    <recommendedName>
        <fullName evidence="7">Nucleoporin NUP42</fullName>
    </recommendedName>
    <alternativeName>
        <fullName evidence="8">Nucleoporin-like protein 2</fullName>
    </alternativeName>
</protein>
<dbReference type="InterPro" id="IPR051767">
    <property type="entry name" value="Nucleoporin_NUP42"/>
</dbReference>
<evidence type="ECO:0000256" key="4">
    <source>
        <dbReference type="ARBA" id="ARBA00022833"/>
    </source>
</evidence>
<keyword evidence="3 9" id="KW-0863">Zinc-finger</keyword>
<organism evidence="12 13">
    <name type="scientific">Drosophila lebanonensis</name>
    <name type="common">Fruit fly</name>
    <name type="synonym">Scaptodrosophila lebanonensis</name>
    <dbReference type="NCBI Taxonomy" id="7225"/>
    <lineage>
        <taxon>Eukaryota</taxon>
        <taxon>Metazoa</taxon>
        <taxon>Ecdysozoa</taxon>
        <taxon>Arthropoda</taxon>
        <taxon>Hexapoda</taxon>
        <taxon>Insecta</taxon>
        <taxon>Pterygota</taxon>
        <taxon>Neoptera</taxon>
        <taxon>Endopterygota</taxon>
        <taxon>Diptera</taxon>
        <taxon>Brachycera</taxon>
        <taxon>Muscomorpha</taxon>
        <taxon>Ephydroidea</taxon>
        <taxon>Drosophilidae</taxon>
        <taxon>Scaptodrosophila</taxon>
    </lineage>
</organism>
<evidence type="ECO:0000256" key="3">
    <source>
        <dbReference type="ARBA" id="ARBA00022771"/>
    </source>
</evidence>
<dbReference type="Proteomes" id="UP000504634">
    <property type="component" value="Unplaced"/>
</dbReference>
<evidence type="ECO:0000256" key="1">
    <source>
        <dbReference type="ARBA" id="ARBA00004335"/>
    </source>
</evidence>
<keyword evidence="5" id="KW-0539">Nucleus</keyword>
<dbReference type="PANTHER" id="PTHR46527:SF1">
    <property type="entry name" value="NUCLEOPORIN NUP42"/>
    <property type="match status" value="1"/>
</dbReference>
<feature type="compositionally biased region" description="Low complexity" evidence="10">
    <location>
        <begin position="281"/>
        <end position="302"/>
    </location>
</feature>
<dbReference type="PANTHER" id="PTHR46527">
    <property type="entry name" value="NUCLEOPORIN-LIKE PROTEIN 2"/>
    <property type="match status" value="1"/>
</dbReference>
<dbReference type="GO" id="GO:0008270">
    <property type="term" value="F:zinc ion binding"/>
    <property type="evidence" value="ECO:0007669"/>
    <property type="project" value="UniProtKB-KW"/>
</dbReference>
<dbReference type="InterPro" id="IPR000571">
    <property type="entry name" value="Znf_CCCH"/>
</dbReference>
<accession>A0A6J2UB68</accession>
<feature type="domain" description="C3H1-type" evidence="11">
    <location>
        <begin position="1"/>
        <end position="25"/>
    </location>
</feature>
<evidence type="ECO:0000256" key="7">
    <source>
        <dbReference type="ARBA" id="ARBA00039886"/>
    </source>
</evidence>
<evidence type="ECO:0000259" key="11">
    <source>
        <dbReference type="PROSITE" id="PS50103"/>
    </source>
</evidence>
<feature type="region of interest" description="Disordered" evidence="10">
    <location>
        <begin position="220"/>
        <end position="257"/>
    </location>
</feature>
<dbReference type="AlphaFoldDB" id="A0A6J2UB68"/>
<evidence type="ECO:0000256" key="5">
    <source>
        <dbReference type="ARBA" id="ARBA00023242"/>
    </source>
</evidence>
<dbReference type="Pfam" id="PF18044">
    <property type="entry name" value="zf-CCCH_4"/>
    <property type="match status" value="1"/>
</dbReference>
<comment type="subcellular location">
    <subcellularLocation>
        <location evidence="1">Nucleus membrane</location>
        <topology evidence="1">Peripheral membrane protein</topology>
        <orientation evidence="1">Cytoplasmic side</orientation>
    </subcellularLocation>
</comment>
<evidence type="ECO:0000256" key="6">
    <source>
        <dbReference type="ARBA" id="ARBA00037262"/>
    </source>
</evidence>
<sequence>MVLCRYFQQGSCRFGTKCNNEHFDLKQILKTDVESSINGKMWPFSCYGPFKDKPSLPNFIEDQSVEEVRWLCYQSKGQNFEQFHQQFNKEVMEATNKMKALLHVTPQILEVVIKVYDTPIIDTVKPPVNNNNNNPFGFGTGNAAATNSIFNKPTANTGSIFGGGGAGSAFSSQQPTLGQQQGSNIFGAASTAANPAASIFGGGGGGGNVFAQQQQTSIFAQQPQTQPSLFAQQQSQPQPQQQQPPQSVFGQQQPTATPFQSSNIFAQAAQPKIVSTFGQPQPQSSFVGGFQQQQPQQQQSVGGMFGQPPAAIIVPNSGNIFQQTSAVPPPSAFFSQATQQQPQHQIQAQQPMQESAAIQQQPRDSASCYSLLENLSAAEIEAFKAEQFMPGNLPFSPPPREFIN</sequence>
<gene>
    <name evidence="13" type="primary">LOC115631966</name>
</gene>
<evidence type="ECO:0000313" key="13">
    <source>
        <dbReference type="RefSeq" id="XP_030384693.1"/>
    </source>
</evidence>
<evidence type="ECO:0000256" key="10">
    <source>
        <dbReference type="SAM" id="MobiDB-lite"/>
    </source>
</evidence>
<reference evidence="13" key="1">
    <citation type="submission" date="2025-08" db="UniProtKB">
        <authorList>
            <consortium name="RefSeq"/>
        </authorList>
    </citation>
    <scope>IDENTIFICATION</scope>
    <source>
        <strain evidence="13">11010-0011.00</strain>
        <tissue evidence="13">Whole body</tissue>
    </source>
</reference>
<feature type="compositionally biased region" description="Low complexity" evidence="10">
    <location>
        <begin position="220"/>
        <end position="254"/>
    </location>
</feature>
<proteinExistence type="predicted"/>
<evidence type="ECO:0000256" key="9">
    <source>
        <dbReference type="PROSITE-ProRule" id="PRU00723"/>
    </source>
</evidence>
<evidence type="ECO:0000256" key="2">
    <source>
        <dbReference type="ARBA" id="ARBA00022723"/>
    </source>
</evidence>
<dbReference type="InterPro" id="IPR041367">
    <property type="entry name" value="Znf-CCCH_4"/>
</dbReference>
<feature type="region of interest" description="Disordered" evidence="10">
    <location>
        <begin position="280"/>
        <end position="302"/>
    </location>
</feature>
<dbReference type="PROSITE" id="PS50103">
    <property type="entry name" value="ZF_C3H1"/>
    <property type="match status" value="1"/>
</dbReference>
<dbReference type="OrthoDB" id="20729at2759"/>
<dbReference type="GO" id="GO:0031965">
    <property type="term" value="C:nuclear membrane"/>
    <property type="evidence" value="ECO:0007669"/>
    <property type="project" value="UniProtKB-SubCell"/>
</dbReference>
<name>A0A6J2UB68_DROLE</name>
<keyword evidence="4 9" id="KW-0862">Zinc</keyword>
<dbReference type="RefSeq" id="XP_030384693.1">
    <property type="nucleotide sequence ID" value="XM_030528833.1"/>
</dbReference>
<comment type="function">
    <text evidence="6">Required for the export of mRNAs containing poly(A) tails from the nucleus into the cytoplasm.</text>
</comment>
<evidence type="ECO:0000256" key="8">
    <source>
        <dbReference type="ARBA" id="ARBA00042384"/>
    </source>
</evidence>
<feature type="region of interest" description="Disordered" evidence="10">
    <location>
        <begin position="331"/>
        <end position="361"/>
    </location>
</feature>
<dbReference type="GeneID" id="115631966"/>
<evidence type="ECO:0000313" key="12">
    <source>
        <dbReference type="Proteomes" id="UP000504634"/>
    </source>
</evidence>